<evidence type="ECO:0000256" key="2">
    <source>
        <dbReference type="ARBA" id="ARBA00023002"/>
    </source>
</evidence>
<dbReference type="InterPro" id="IPR055170">
    <property type="entry name" value="GFO_IDH_MocA-like_dom"/>
</dbReference>
<dbReference type="PANTHER" id="PTHR42840">
    <property type="entry name" value="NAD(P)-BINDING ROSSMANN-FOLD SUPERFAMILY PROTEIN-RELATED"/>
    <property type="match status" value="1"/>
</dbReference>
<dbReference type="InterPro" id="IPR036291">
    <property type="entry name" value="NAD(P)-bd_dom_sf"/>
</dbReference>
<evidence type="ECO:0000313" key="5">
    <source>
        <dbReference type="EMBL" id="TYT27292.1"/>
    </source>
</evidence>
<reference evidence="5 6" key="1">
    <citation type="submission" date="2019-08" db="EMBL/GenBank/DDBJ databases">
        <title>Luteimonas viscosus sp. nov., isolated from soil of a sunflower field.</title>
        <authorList>
            <person name="Jianli Z."/>
            <person name="Ying Z."/>
        </authorList>
    </citation>
    <scope>NUCLEOTIDE SEQUENCE [LARGE SCALE GENOMIC DNA]</scope>
    <source>
        <strain evidence="5 6">XBU10</strain>
    </source>
</reference>
<dbReference type="SUPFAM" id="SSF55347">
    <property type="entry name" value="Glyceraldehyde-3-phosphate dehydrogenase-like, C-terminal domain"/>
    <property type="match status" value="1"/>
</dbReference>
<dbReference type="Proteomes" id="UP000324973">
    <property type="component" value="Unassembled WGS sequence"/>
</dbReference>
<keyword evidence="6" id="KW-1185">Reference proteome</keyword>
<feature type="domain" description="Gfo/Idh/MocA-like oxidoreductase N-terminal" evidence="3">
    <location>
        <begin position="5"/>
        <end position="107"/>
    </location>
</feature>
<dbReference type="Gene3D" id="3.30.360.10">
    <property type="entry name" value="Dihydrodipicolinate Reductase, domain 2"/>
    <property type="match status" value="1"/>
</dbReference>
<comment type="caution">
    <text evidence="5">The sequence shown here is derived from an EMBL/GenBank/DDBJ whole genome shotgun (WGS) entry which is preliminary data.</text>
</comment>
<evidence type="ECO:0000259" key="3">
    <source>
        <dbReference type="Pfam" id="PF01408"/>
    </source>
</evidence>
<dbReference type="GO" id="GO:0005737">
    <property type="term" value="C:cytoplasm"/>
    <property type="evidence" value="ECO:0007669"/>
    <property type="project" value="TreeGrafter"/>
</dbReference>
<proteinExistence type="inferred from homology"/>
<dbReference type="OrthoDB" id="9781031at2"/>
<evidence type="ECO:0000259" key="4">
    <source>
        <dbReference type="Pfam" id="PF22725"/>
    </source>
</evidence>
<dbReference type="Pfam" id="PF22725">
    <property type="entry name" value="GFO_IDH_MocA_C3"/>
    <property type="match status" value="1"/>
</dbReference>
<dbReference type="GO" id="GO:0050112">
    <property type="term" value="F:inositol 2-dehydrogenase (NAD+) activity"/>
    <property type="evidence" value="ECO:0007669"/>
    <property type="project" value="UniProtKB-EC"/>
</dbReference>
<evidence type="ECO:0000313" key="6">
    <source>
        <dbReference type="Proteomes" id="UP000324973"/>
    </source>
</evidence>
<dbReference type="InterPro" id="IPR000683">
    <property type="entry name" value="Gfo/Idh/MocA-like_OxRdtase_N"/>
</dbReference>
<dbReference type="Gene3D" id="3.40.50.720">
    <property type="entry name" value="NAD(P)-binding Rossmann-like Domain"/>
    <property type="match status" value="1"/>
</dbReference>
<feature type="domain" description="GFO/IDH/MocA-like oxidoreductase" evidence="4">
    <location>
        <begin position="127"/>
        <end position="247"/>
    </location>
</feature>
<dbReference type="EC" id="1.1.1.18" evidence="5"/>
<dbReference type="PANTHER" id="PTHR42840:SF3">
    <property type="entry name" value="BINDING ROSSMANN FOLD OXIDOREDUCTASE, PUTATIVE (AFU_ORTHOLOGUE AFUA_2G10240)-RELATED"/>
    <property type="match status" value="1"/>
</dbReference>
<keyword evidence="2 5" id="KW-0560">Oxidoreductase</keyword>
<dbReference type="AlphaFoldDB" id="A0A5D4XWC8"/>
<protein>
    <submittedName>
        <fullName evidence="5">Inositol 2-dehydrogenase</fullName>
        <ecNumber evidence="5">1.1.1.18</ecNumber>
    </submittedName>
</protein>
<dbReference type="NCBIfam" id="TIGR04380">
    <property type="entry name" value="myo_inos_iolG"/>
    <property type="match status" value="1"/>
</dbReference>
<evidence type="ECO:0000256" key="1">
    <source>
        <dbReference type="ARBA" id="ARBA00010928"/>
    </source>
</evidence>
<name>A0A5D4XWC8_9GAMM</name>
<dbReference type="GO" id="GO:0006740">
    <property type="term" value="P:NADPH regeneration"/>
    <property type="evidence" value="ECO:0007669"/>
    <property type="project" value="TreeGrafter"/>
</dbReference>
<dbReference type="Pfam" id="PF01408">
    <property type="entry name" value="GFO_IDH_MocA"/>
    <property type="match status" value="1"/>
</dbReference>
<dbReference type="EMBL" id="VTFT01000001">
    <property type="protein sequence ID" value="TYT27292.1"/>
    <property type="molecule type" value="Genomic_DNA"/>
</dbReference>
<dbReference type="SUPFAM" id="SSF51735">
    <property type="entry name" value="NAD(P)-binding Rossmann-fold domains"/>
    <property type="match status" value="1"/>
</dbReference>
<dbReference type="GO" id="GO:0000166">
    <property type="term" value="F:nucleotide binding"/>
    <property type="evidence" value="ECO:0007669"/>
    <property type="project" value="InterPro"/>
</dbReference>
<organism evidence="5 6">
    <name type="scientific">Luteimonas viscosa</name>
    <dbReference type="NCBI Taxonomy" id="1132694"/>
    <lineage>
        <taxon>Bacteria</taxon>
        <taxon>Pseudomonadati</taxon>
        <taxon>Pseudomonadota</taxon>
        <taxon>Gammaproteobacteria</taxon>
        <taxon>Lysobacterales</taxon>
        <taxon>Lysobacteraceae</taxon>
        <taxon>Luteimonas</taxon>
    </lineage>
</organism>
<sequence length="332" mass="35625">MQRIDVALVGAGRMGQVHGPNAARTPGLRLRYVVDPRPHAASAMAAATGAEAATLDQALSDPAVGAVLVCSSTDQHLANALQAVEAGKAVFCEKPIDLDLQKARAAQPRFEGARFVLGFNRRYDPHFLALRQRLDAGAVGRLESLHIVNHDPAAPSAHFIPTSGGLFKDFTIHDLDMARWMLGEEPVEVFATASCLVDPGIGRQGDVDTARTVLRTASGRLCVISNTRRSGYGYDQRIEAFGSTGMATAGNVSRDTVQVFDEHGTTAAPIAYAFPERYAESYRAQIAHFAEVAHGAARPRTHYADGIAALVLAEACQRSVREGRSIRLQEQS</sequence>
<gene>
    <name evidence="5" type="primary">iolG</name>
    <name evidence="5" type="ORF">FZO89_14080</name>
</gene>
<comment type="similarity">
    <text evidence="1">Belongs to the Gfo/Idh/MocA family.</text>
</comment>
<dbReference type="RefSeq" id="WP_149103843.1">
    <property type="nucleotide sequence ID" value="NZ_VTFT01000001.1"/>
</dbReference>
<accession>A0A5D4XWC8</accession>
<dbReference type="InterPro" id="IPR030827">
    <property type="entry name" value="Myo_inos_IolG"/>
</dbReference>